<sequence length="62" mass="7039">VPRCRYYDQRCVEMQSAPPLHPHPPVAPPPLSHPVTSIDCHSGFDFLLGQLHALIKHLEEFL</sequence>
<dbReference type="GeneTree" id="ENSGT00940000181580"/>
<organism evidence="1 2">
    <name type="scientific">Amphiprion percula</name>
    <name type="common">Orange clownfish</name>
    <name type="synonym">Lutjanus percula</name>
    <dbReference type="NCBI Taxonomy" id="161767"/>
    <lineage>
        <taxon>Eukaryota</taxon>
        <taxon>Metazoa</taxon>
        <taxon>Chordata</taxon>
        <taxon>Craniata</taxon>
        <taxon>Vertebrata</taxon>
        <taxon>Euteleostomi</taxon>
        <taxon>Actinopterygii</taxon>
        <taxon>Neopterygii</taxon>
        <taxon>Teleostei</taxon>
        <taxon>Neoteleostei</taxon>
        <taxon>Acanthomorphata</taxon>
        <taxon>Ovalentaria</taxon>
        <taxon>Pomacentridae</taxon>
        <taxon>Amphiprion</taxon>
    </lineage>
</organism>
<keyword evidence="2" id="KW-1185">Reference proteome</keyword>
<dbReference type="Ensembl" id="ENSAPET00000032958.1">
    <property type="protein sequence ID" value="ENSAPEP00000032105.1"/>
    <property type="gene ID" value="ENSAPEG00000022812.1"/>
</dbReference>
<dbReference type="Proteomes" id="UP000265080">
    <property type="component" value="Chromosome 6"/>
</dbReference>
<evidence type="ECO:0000313" key="2">
    <source>
        <dbReference type="Proteomes" id="UP000265080"/>
    </source>
</evidence>
<accession>A0A3P8U0R2</accession>
<name>A0A3P8U0R2_AMPPE</name>
<protein>
    <submittedName>
        <fullName evidence="1">Uncharacterized protein</fullName>
    </submittedName>
</protein>
<dbReference type="AlphaFoldDB" id="A0A3P8U0R2"/>
<reference evidence="1" key="3">
    <citation type="submission" date="2025-09" db="UniProtKB">
        <authorList>
            <consortium name="Ensembl"/>
        </authorList>
    </citation>
    <scope>IDENTIFICATION</scope>
</reference>
<reference evidence="1" key="2">
    <citation type="submission" date="2025-08" db="UniProtKB">
        <authorList>
            <consortium name="Ensembl"/>
        </authorList>
    </citation>
    <scope>IDENTIFICATION</scope>
</reference>
<evidence type="ECO:0000313" key="1">
    <source>
        <dbReference type="Ensembl" id="ENSAPEP00000032105.1"/>
    </source>
</evidence>
<proteinExistence type="predicted"/>
<reference evidence="1 2" key="1">
    <citation type="submission" date="2018-03" db="EMBL/GenBank/DDBJ databases">
        <title>Finding Nemo's genes: A chromosome-scale reference assembly of the genome of the orange clownfish Amphiprion percula.</title>
        <authorList>
            <person name="Lehmann R."/>
        </authorList>
    </citation>
    <scope>NUCLEOTIDE SEQUENCE</scope>
</reference>